<keyword evidence="2" id="KW-1133">Transmembrane helix</keyword>
<accession>A0ABV6RDP5</accession>
<evidence type="ECO:0000256" key="1">
    <source>
        <dbReference type="SAM" id="MobiDB-lite"/>
    </source>
</evidence>
<evidence type="ECO:0000256" key="2">
    <source>
        <dbReference type="SAM" id="Phobius"/>
    </source>
</evidence>
<sequence>MSEQDGRPPRSRPVYGLPAEQAPAPPAPGGPGPFGQPGPAAEEPAWRPLEQPSGAAPVQHGAPSQPLPGPTGAPGRRSRRPGVICLVLGLVSLVVLSPAALVLGFVFGMGGLVGDAAEGPTPFPGESVSLETPANSMVIVYVAQADAATASCTAESDGSAALTPVPQSGTVTFGDGSTYQQVLGVAAHGDTTMTITCEGTTSPPAYLGPYGMAAFMGPLAAGIIGGLLLGLIGLILTIIGIVILVRRRRS</sequence>
<evidence type="ECO:0000313" key="4">
    <source>
        <dbReference type="Proteomes" id="UP001589793"/>
    </source>
</evidence>
<evidence type="ECO:0000313" key="3">
    <source>
        <dbReference type="EMBL" id="MFC0675120.1"/>
    </source>
</evidence>
<feature type="transmembrane region" description="Helical" evidence="2">
    <location>
        <begin position="219"/>
        <end position="245"/>
    </location>
</feature>
<feature type="region of interest" description="Disordered" evidence="1">
    <location>
        <begin position="1"/>
        <end position="77"/>
    </location>
</feature>
<dbReference type="EMBL" id="JBHLSV010000019">
    <property type="protein sequence ID" value="MFC0675120.1"/>
    <property type="molecule type" value="Genomic_DNA"/>
</dbReference>
<gene>
    <name evidence="3" type="ORF">ACFFF6_14240</name>
</gene>
<dbReference type="RefSeq" id="WP_376981855.1">
    <property type="nucleotide sequence ID" value="NZ_JBHLSV010000019.1"/>
</dbReference>
<keyword evidence="2" id="KW-0472">Membrane</keyword>
<feature type="compositionally biased region" description="Pro residues" evidence="1">
    <location>
        <begin position="23"/>
        <end position="36"/>
    </location>
</feature>
<feature type="transmembrane region" description="Helical" evidence="2">
    <location>
        <begin position="83"/>
        <end position="107"/>
    </location>
</feature>
<comment type="caution">
    <text evidence="3">The sequence shown here is derived from an EMBL/GenBank/DDBJ whole genome shotgun (WGS) entry which is preliminary data.</text>
</comment>
<reference evidence="3 4" key="1">
    <citation type="submission" date="2024-09" db="EMBL/GenBank/DDBJ databases">
        <authorList>
            <person name="Sun Q."/>
            <person name="Mori K."/>
        </authorList>
    </citation>
    <scope>NUCLEOTIDE SEQUENCE [LARGE SCALE GENOMIC DNA]</scope>
    <source>
        <strain evidence="3 4">CICC 10874</strain>
    </source>
</reference>
<evidence type="ECO:0008006" key="5">
    <source>
        <dbReference type="Google" id="ProtNLM"/>
    </source>
</evidence>
<keyword evidence="4" id="KW-1185">Reference proteome</keyword>
<proteinExistence type="predicted"/>
<name>A0ABV6RDP5_9MICO</name>
<dbReference type="Proteomes" id="UP001589793">
    <property type="component" value="Unassembled WGS sequence"/>
</dbReference>
<organism evidence="3 4">
    <name type="scientific">Brachybacterium hainanense</name>
    <dbReference type="NCBI Taxonomy" id="1541174"/>
    <lineage>
        <taxon>Bacteria</taxon>
        <taxon>Bacillati</taxon>
        <taxon>Actinomycetota</taxon>
        <taxon>Actinomycetes</taxon>
        <taxon>Micrococcales</taxon>
        <taxon>Dermabacteraceae</taxon>
        <taxon>Brachybacterium</taxon>
    </lineage>
</organism>
<keyword evidence="2" id="KW-0812">Transmembrane</keyword>
<protein>
    <recommendedName>
        <fullName evidence="5">Serine/threonine protein kinase</fullName>
    </recommendedName>
</protein>